<evidence type="ECO:0000313" key="2">
    <source>
        <dbReference type="EMBL" id="ETL32493.1"/>
    </source>
</evidence>
<gene>
    <name evidence="2" type="ORF">L916_14944</name>
</gene>
<reference evidence="2" key="1">
    <citation type="submission" date="2013-11" db="EMBL/GenBank/DDBJ databases">
        <title>The Genome Sequence of Phytophthora parasitica CJ05E6.</title>
        <authorList>
            <consortium name="The Broad Institute Genomics Platform"/>
            <person name="Russ C."/>
            <person name="Tyler B."/>
            <person name="Panabieres F."/>
            <person name="Shan W."/>
            <person name="Tripathy S."/>
            <person name="Grunwald N."/>
            <person name="Machado M."/>
            <person name="Johnson C.S."/>
            <person name="Arredondo F."/>
            <person name="Hong C."/>
            <person name="Coffey M."/>
            <person name="Young S.K."/>
            <person name="Zeng Q."/>
            <person name="Gargeya S."/>
            <person name="Fitzgerald M."/>
            <person name="Abouelleil A."/>
            <person name="Alvarado L."/>
            <person name="Chapman S.B."/>
            <person name="Gainer-Dewar J."/>
            <person name="Goldberg J."/>
            <person name="Griggs A."/>
            <person name="Gujja S."/>
            <person name="Hansen M."/>
            <person name="Howarth C."/>
            <person name="Imamovic A."/>
            <person name="Ireland A."/>
            <person name="Larimer J."/>
            <person name="McCowan C."/>
            <person name="Murphy C."/>
            <person name="Pearson M."/>
            <person name="Poon T.W."/>
            <person name="Priest M."/>
            <person name="Roberts A."/>
            <person name="Saif S."/>
            <person name="Shea T."/>
            <person name="Sykes S."/>
            <person name="Wortman J."/>
            <person name="Nusbaum C."/>
            <person name="Birren B."/>
        </authorList>
    </citation>
    <scope>NUCLEOTIDE SEQUENCE [LARGE SCALE GENOMIC DNA]</scope>
    <source>
        <strain evidence="2">CJ05E6</strain>
    </source>
</reference>
<dbReference type="EMBL" id="KI674855">
    <property type="protein sequence ID" value="ETL32493.1"/>
    <property type="molecule type" value="Genomic_DNA"/>
</dbReference>
<dbReference type="AlphaFoldDB" id="W2IGK4"/>
<name>W2IGK4_PHYNI</name>
<evidence type="ECO:0000256" key="1">
    <source>
        <dbReference type="SAM" id="MobiDB-lite"/>
    </source>
</evidence>
<proteinExistence type="predicted"/>
<accession>W2IGK4</accession>
<dbReference type="Proteomes" id="UP000053864">
    <property type="component" value="Unassembled WGS sequence"/>
</dbReference>
<feature type="region of interest" description="Disordered" evidence="1">
    <location>
        <begin position="1"/>
        <end position="63"/>
    </location>
</feature>
<protein>
    <submittedName>
        <fullName evidence="2">Uncharacterized protein</fullName>
    </submittedName>
</protein>
<sequence length="132" mass="14180">MATVQAILHESDKAHGSPAQHQAEGRGTQHAETGAEQGSEDDLSTDSEKWRSPRQGEVGHRLLHSRQVPAGCASILHDAGPEGLALEQLMMIRGEDIVSGAQRVHHPKLLMQAWASSVCLRSLCATTSTRSV</sequence>
<dbReference type="VEuPathDB" id="FungiDB:PPTG_17764"/>
<organism evidence="2">
    <name type="scientific">Phytophthora nicotianae</name>
    <name type="common">Potato buckeye rot agent</name>
    <name type="synonym">Phytophthora parasitica</name>
    <dbReference type="NCBI Taxonomy" id="4792"/>
    <lineage>
        <taxon>Eukaryota</taxon>
        <taxon>Sar</taxon>
        <taxon>Stramenopiles</taxon>
        <taxon>Oomycota</taxon>
        <taxon>Peronosporomycetes</taxon>
        <taxon>Peronosporales</taxon>
        <taxon>Peronosporaceae</taxon>
        <taxon>Phytophthora</taxon>
    </lineage>
</organism>